<dbReference type="AlphaFoldDB" id="F5XQ98"/>
<evidence type="ECO:0000259" key="1">
    <source>
        <dbReference type="Pfam" id="PF04168"/>
    </source>
</evidence>
<dbReference type="Pfam" id="PF14403">
    <property type="entry name" value="CP_ATPgrasp_2"/>
    <property type="match status" value="1"/>
</dbReference>
<reference evidence="3 4" key="1">
    <citation type="submission" date="2011-05" db="EMBL/GenBank/DDBJ databases">
        <title>Whole genome sequence of Microlunatus phosphovorus NM-1.</title>
        <authorList>
            <person name="Hosoyama A."/>
            <person name="Sasaki K."/>
            <person name="Harada T."/>
            <person name="Igarashi R."/>
            <person name="Kawakoshi A."/>
            <person name="Sasagawa M."/>
            <person name="Fukada J."/>
            <person name="Nakamura S."/>
            <person name="Katano Y."/>
            <person name="Hanada S."/>
            <person name="Kamagata Y."/>
            <person name="Nakamura N."/>
            <person name="Yamazaki S."/>
            <person name="Fujita N."/>
        </authorList>
    </citation>
    <scope>NUCLEOTIDE SEQUENCE [LARGE SCALE GENOMIC DNA]</scope>
    <source>
        <strain evidence="4">ATCC 700054 / DSM 10555 / JCM 9379 / NBRC 101784 / NCIMB 13414 / VKM Ac-1990 / NM-1</strain>
    </source>
</reference>
<dbReference type="InterPro" id="IPR007296">
    <property type="entry name" value="DUF403"/>
</dbReference>
<feature type="domain" description="DUF403" evidence="1">
    <location>
        <begin position="543"/>
        <end position="853"/>
    </location>
</feature>
<dbReference type="PANTHER" id="PTHR34595">
    <property type="entry name" value="BLR5612 PROTEIN"/>
    <property type="match status" value="1"/>
</dbReference>
<gene>
    <name evidence="3" type="ordered locus">MLP_39150</name>
</gene>
<feature type="domain" description="Circularly permuted ATP-grasp type 2" evidence="2">
    <location>
        <begin position="112"/>
        <end position="486"/>
    </location>
</feature>
<dbReference type="HOGENOM" id="CLU_013951_0_1_11"/>
<dbReference type="PANTHER" id="PTHR34595:SF2">
    <property type="entry name" value="BLR2978 PROTEIN"/>
    <property type="match status" value="1"/>
</dbReference>
<keyword evidence="4" id="KW-1185">Reference proteome</keyword>
<proteinExistence type="predicted"/>
<dbReference type="InterPro" id="IPR051680">
    <property type="entry name" value="ATP-dep_Glu-Cys_Ligase-2"/>
</dbReference>
<dbReference type="STRING" id="1032480.MLP_39150"/>
<dbReference type="EMBL" id="AP012204">
    <property type="protein sequence ID" value="BAK36929.1"/>
    <property type="molecule type" value="Genomic_DNA"/>
</dbReference>
<dbReference type="SUPFAM" id="SSF56059">
    <property type="entry name" value="Glutathione synthetase ATP-binding domain-like"/>
    <property type="match status" value="1"/>
</dbReference>
<protein>
    <submittedName>
        <fullName evidence="3">Uncharacterized protein</fullName>
    </submittedName>
</protein>
<dbReference type="RefSeq" id="WP_013864771.1">
    <property type="nucleotide sequence ID" value="NC_015635.1"/>
</dbReference>
<accession>F5XQ98</accession>
<dbReference type="Pfam" id="PF04168">
    <property type="entry name" value="Alpha-E"/>
    <property type="match status" value="1"/>
</dbReference>
<dbReference type="Gene3D" id="3.30.1490.270">
    <property type="match status" value="1"/>
</dbReference>
<dbReference type="KEGG" id="mph:MLP_39150"/>
<evidence type="ECO:0000259" key="2">
    <source>
        <dbReference type="Pfam" id="PF14403"/>
    </source>
</evidence>
<organism evidence="3 4">
    <name type="scientific">Microlunatus phosphovorus (strain ATCC 700054 / DSM 10555 / JCM 9379 / NBRC 101784 / NCIMB 13414 / VKM Ac-1990 / NM-1)</name>
    <dbReference type="NCBI Taxonomy" id="1032480"/>
    <lineage>
        <taxon>Bacteria</taxon>
        <taxon>Bacillati</taxon>
        <taxon>Actinomycetota</taxon>
        <taxon>Actinomycetes</taxon>
        <taxon>Propionibacteriales</taxon>
        <taxon>Propionibacteriaceae</taxon>
        <taxon>Microlunatus</taxon>
    </lineage>
</organism>
<dbReference type="eggNOG" id="COG2307">
    <property type="taxonomic scope" value="Bacteria"/>
</dbReference>
<dbReference type="Gene3D" id="3.40.50.11290">
    <property type="match status" value="1"/>
</dbReference>
<dbReference type="eggNOG" id="COG2308">
    <property type="taxonomic scope" value="Bacteria"/>
</dbReference>
<dbReference type="InterPro" id="IPR025841">
    <property type="entry name" value="CP_ATPgrasp_2"/>
</dbReference>
<evidence type="ECO:0000313" key="3">
    <source>
        <dbReference type="EMBL" id="BAK36929.1"/>
    </source>
</evidence>
<evidence type="ECO:0000313" key="4">
    <source>
        <dbReference type="Proteomes" id="UP000007947"/>
    </source>
</evidence>
<dbReference type="Proteomes" id="UP000007947">
    <property type="component" value="Chromosome"/>
</dbReference>
<name>F5XQ98_MICPN</name>
<sequence>MTVLQRYLDRKIQPDMFAVPAPSYDEFAGPSGVRDGWRGLAQGLESFGPVDLERARAEVVRLLEDDGVSYISGPASTTTFVDATIAPPGRPAGPDSATPLAEPEPWQLDPLPLVLAEREWSAVEAGVVQRAELLDAIVADLYGAQRLLAGGHLPVPAVLDHEEYLRALVGEHSAAPSLFMVAVDLGRDASGQWTVMSDRTQAPSGAGYAMQNRRVVSRVMPELYHAAHLHRLTPFFQAMRSALIDAAPAQVESPRVVVLSPGSMSETAFDQAFLASLLGFPLVEGGDLTVRDGRVWMRVLGKLEEVDVILRRVDSIWTDPLELRPGSRLGVAGLVECVRRGTVSVVNAIGSGIVENPALMPYLPQLCERLLGQSLRLSSVQTWWCGDADGMRYVTQHLDELVVRPISRGHGRSVRGIALSRAEREKVIAMIAAAPHRYVGQQVLQLSSAPTAIGGRLLPRNVVLRSFAVRDGSSYAAMLGGLARVSDDADESRGLLVTAAGGGIAKDVWVVSEHPVVAKGQTTIRMSREVDQLAVADATTAAMVPRVLSDLFWFGRYAERAEDLLRLILATRATALETDLDPGSRGALQVLLRAITTTSTAYPGFLAEGCPMMPEFRALLLDRSRLGTAGQSLAALLLAAQGVRDQLSEDVWMVLADMDRASATLAASPDDQGLLLVDTGERILSGLLALAGIVSENMVRDAGWYLLDTGRGLERALQVLALLQATVCEERPWDTERLVVETVLTATESIVTFRRRYGGQDRVEAAVELLVTDARNPRSVAYQLERILTDLRAIPNTSARLRPVRLAEAVVHQVQTVDLGAMSAASDRVELAEFLAGLTTQLRDLADAIRDQYQQLPPTPQPMRTRAGGAA</sequence>
<dbReference type="OrthoDB" id="9803842at2"/>